<feature type="domain" description="GATA-type" evidence="8">
    <location>
        <begin position="137"/>
        <end position="190"/>
    </location>
</feature>
<feature type="compositionally biased region" description="Polar residues" evidence="7">
    <location>
        <begin position="20"/>
        <end position="29"/>
    </location>
</feature>
<evidence type="ECO:0000256" key="4">
    <source>
        <dbReference type="ARBA" id="ARBA00022833"/>
    </source>
</evidence>
<dbReference type="GO" id="GO:0000981">
    <property type="term" value="F:DNA-binding transcription factor activity, RNA polymerase II-specific"/>
    <property type="evidence" value="ECO:0007669"/>
    <property type="project" value="TreeGrafter"/>
</dbReference>
<dbReference type="OrthoDB" id="515401at2759"/>
<dbReference type="CDD" id="cd00202">
    <property type="entry name" value="ZnF_GATA"/>
    <property type="match status" value="2"/>
</dbReference>
<feature type="compositionally biased region" description="Polar residues" evidence="7">
    <location>
        <begin position="520"/>
        <end position="543"/>
    </location>
</feature>
<dbReference type="GO" id="GO:0008270">
    <property type="term" value="F:zinc ion binding"/>
    <property type="evidence" value="ECO:0007669"/>
    <property type="project" value="UniProtKB-KW"/>
</dbReference>
<dbReference type="Pfam" id="PF00320">
    <property type="entry name" value="GATA"/>
    <property type="match status" value="2"/>
</dbReference>
<dbReference type="AlphaFoldDB" id="A0A1Y1XWV0"/>
<feature type="region of interest" description="Disordered" evidence="7">
    <location>
        <begin position="585"/>
        <end position="615"/>
    </location>
</feature>
<dbReference type="GO" id="GO:0005634">
    <property type="term" value="C:nucleus"/>
    <property type="evidence" value="ECO:0007669"/>
    <property type="project" value="UniProtKB-SubCell"/>
</dbReference>
<feature type="domain" description="GATA-type" evidence="8">
    <location>
        <begin position="47"/>
        <end position="100"/>
    </location>
</feature>
<dbReference type="GO" id="GO:0000978">
    <property type="term" value="F:RNA polymerase II cis-regulatory region sequence-specific DNA binding"/>
    <property type="evidence" value="ECO:0007669"/>
    <property type="project" value="TreeGrafter"/>
</dbReference>
<protein>
    <recommendedName>
        <fullName evidence="8">GATA-type domain-containing protein</fullName>
    </recommendedName>
</protein>
<keyword evidence="5" id="KW-0539">Nucleus</keyword>
<feature type="compositionally biased region" description="Basic and acidic residues" evidence="7">
    <location>
        <begin position="294"/>
        <end position="310"/>
    </location>
</feature>
<feature type="compositionally biased region" description="Basic and acidic residues" evidence="7">
    <location>
        <begin position="214"/>
        <end position="225"/>
    </location>
</feature>
<name>A0A1Y1XWV0_9FUNG</name>
<evidence type="ECO:0000256" key="1">
    <source>
        <dbReference type="ARBA" id="ARBA00004123"/>
    </source>
</evidence>
<keyword evidence="2" id="KW-0479">Metal-binding</keyword>
<feature type="compositionally biased region" description="Polar residues" evidence="7">
    <location>
        <begin position="366"/>
        <end position="411"/>
    </location>
</feature>
<feature type="compositionally biased region" description="Polar residues" evidence="7">
    <location>
        <begin position="332"/>
        <end position="357"/>
    </location>
</feature>
<reference evidence="9 10" key="1">
    <citation type="submission" date="2016-07" db="EMBL/GenBank/DDBJ databases">
        <title>Pervasive Adenine N6-methylation of Active Genes in Fungi.</title>
        <authorList>
            <consortium name="DOE Joint Genome Institute"/>
            <person name="Mondo S.J."/>
            <person name="Dannebaum R.O."/>
            <person name="Kuo R.C."/>
            <person name="Labutti K."/>
            <person name="Haridas S."/>
            <person name="Kuo A."/>
            <person name="Salamov A."/>
            <person name="Ahrendt S.R."/>
            <person name="Lipzen A."/>
            <person name="Sullivan W."/>
            <person name="Andreopoulos W.B."/>
            <person name="Clum A."/>
            <person name="Lindquist E."/>
            <person name="Daum C."/>
            <person name="Ramamoorthy G.K."/>
            <person name="Gryganskyi A."/>
            <person name="Culley D."/>
            <person name="Magnuson J.K."/>
            <person name="James T.Y."/>
            <person name="O'Malley M.A."/>
            <person name="Stajich J.E."/>
            <person name="Spatafora J.W."/>
            <person name="Visel A."/>
            <person name="Grigoriev I.V."/>
        </authorList>
    </citation>
    <scope>NUCLEOTIDE SEQUENCE [LARGE SCALE GENOMIC DNA]</scope>
    <source>
        <strain evidence="9 10">CBS 931.73</strain>
    </source>
</reference>
<dbReference type="GO" id="GO:0000122">
    <property type="term" value="P:negative regulation of transcription by RNA polymerase II"/>
    <property type="evidence" value="ECO:0007669"/>
    <property type="project" value="TreeGrafter"/>
</dbReference>
<gene>
    <name evidence="9" type="ORF">K493DRAFT_266113</name>
</gene>
<dbReference type="STRING" id="1314790.A0A1Y1XWV0"/>
<dbReference type="PRINTS" id="PR00619">
    <property type="entry name" value="GATAZNFINGER"/>
</dbReference>
<dbReference type="Gene3D" id="3.30.50.10">
    <property type="entry name" value="Erythroid Transcription Factor GATA-1, subunit A"/>
    <property type="match status" value="2"/>
</dbReference>
<keyword evidence="10" id="KW-1185">Reference proteome</keyword>
<dbReference type="EMBL" id="MCFE01000393">
    <property type="protein sequence ID" value="ORX90202.1"/>
    <property type="molecule type" value="Genomic_DNA"/>
</dbReference>
<evidence type="ECO:0000256" key="7">
    <source>
        <dbReference type="SAM" id="MobiDB-lite"/>
    </source>
</evidence>
<evidence type="ECO:0000256" key="5">
    <source>
        <dbReference type="ARBA" id="ARBA00023242"/>
    </source>
</evidence>
<keyword evidence="3 6" id="KW-0863">Zinc-finger</keyword>
<feature type="region of interest" description="Disordered" evidence="7">
    <location>
        <begin position="496"/>
        <end position="543"/>
    </location>
</feature>
<dbReference type="FunFam" id="3.30.50.10:FF:000007">
    <property type="entry name" value="Nitrogen regulatory AreA, N-terminal"/>
    <property type="match status" value="1"/>
</dbReference>
<dbReference type="PROSITE" id="PS50114">
    <property type="entry name" value="GATA_ZN_FINGER_2"/>
    <property type="match status" value="2"/>
</dbReference>
<evidence type="ECO:0000256" key="3">
    <source>
        <dbReference type="ARBA" id="ARBA00022771"/>
    </source>
</evidence>
<feature type="compositionally biased region" description="Basic and acidic residues" evidence="7">
    <location>
        <begin position="10"/>
        <end position="19"/>
    </location>
</feature>
<dbReference type="InParanoid" id="A0A1Y1XWV0"/>
<comment type="caution">
    <text evidence="9">The sequence shown here is derived from an EMBL/GenBank/DDBJ whole genome shotgun (WGS) entry which is preliminary data.</text>
</comment>
<dbReference type="SMART" id="SM00401">
    <property type="entry name" value="ZnF_GATA"/>
    <property type="match status" value="2"/>
</dbReference>
<evidence type="ECO:0000259" key="8">
    <source>
        <dbReference type="PROSITE" id="PS50114"/>
    </source>
</evidence>
<dbReference type="PROSITE" id="PS00344">
    <property type="entry name" value="GATA_ZN_FINGER_1"/>
    <property type="match status" value="2"/>
</dbReference>
<dbReference type="PANTHER" id="PTHR10071:SF281">
    <property type="entry name" value="BOX A-BINDING FACTOR-RELATED"/>
    <property type="match status" value="1"/>
</dbReference>
<feature type="compositionally biased region" description="Basic residues" evidence="7">
    <location>
        <begin position="181"/>
        <end position="193"/>
    </location>
</feature>
<evidence type="ECO:0000256" key="2">
    <source>
        <dbReference type="ARBA" id="ARBA00022723"/>
    </source>
</evidence>
<feature type="compositionally biased region" description="Basic and acidic residues" evidence="7">
    <location>
        <begin position="241"/>
        <end position="262"/>
    </location>
</feature>
<feature type="compositionally biased region" description="Low complexity" evidence="7">
    <location>
        <begin position="664"/>
        <end position="679"/>
    </location>
</feature>
<keyword evidence="4" id="KW-0862">Zinc</keyword>
<dbReference type="GO" id="GO:0045944">
    <property type="term" value="P:positive regulation of transcription by RNA polymerase II"/>
    <property type="evidence" value="ECO:0007669"/>
    <property type="project" value="TreeGrafter"/>
</dbReference>
<accession>A0A1Y1XWV0</accession>
<feature type="region of interest" description="Disordered" evidence="7">
    <location>
        <begin position="1"/>
        <end position="43"/>
    </location>
</feature>
<organism evidence="9 10">
    <name type="scientific">Basidiobolus meristosporus CBS 931.73</name>
    <dbReference type="NCBI Taxonomy" id="1314790"/>
    <lineage>
        <taxon>Eukaryota</taxon>
        <taxon>Fungi</taxon>
        <taxon>Fungi incertae sedis</taxon>
        <taxon>Zoopagomycota</taxon>
        <taxon>Entomophthoromycotina</taxon>
        <taxon>Basidiobolomycetes</taxon>
        <taxon>Basidiobolales</taxon>
        <taxon>Basidiobolaceae</taxon>
        <taxon>Basidiobolus</taxon>
    </lineage>
</organism>
<feature type="region of interest" description="Disordered" evidence="7">
    <location>
        <begin position="284"/>
        <end position="476"/>
    </location>
</feature>
<dbReference type="SUPFAM" id="SSF57716">
    <property type="entry name" value="Glucocorticoid receptor-like (DNA-binding domain)"/>
    <property type="match status" value="2"/>
</dbReference>
<feature type="region of interest" description="Disordered" evidence="7">
    <location>
        <begin position="181"/>
        <end position="268"/>
    </location>
</feature>
<dbReference type="InterPro" id="IPR039355">
    <property type="entry name" value="Transcription_factor_GATA"/>
</dbReference>
<dbReference type="InterPro" id="IPR013088">
    <property type="entry name" value="Znf_NHR/GATA"/>
</dbReference>
<feature type="compositionally biased region" description="Basic and acidic residues" evidence="7">
    <location>
        <begin position="318"/>
        <end position="331"/>
    </location>
</feature>
<dbReference type="PANTHER" id="PTHR10071">
    <property type="entry name" value="TRANSCRIPTION FACTOR GATA FAMILY MEMBER"/>
    <property type="match status" value="1"/>
</dbReference>
<proteinExistence type="predicted"/>
<evidence type="ECO:0000313" key="9">
    <source>
        <dbReference type="EMBL" id="ORX90202.1"/>
    </source>
</evidence>
<comment type="subcellular location">
    <subcellularLocation>
        <location evidence="1">Nucleus</location>
    </subcellularLocation>
</comment>
<evidence type="ECO:0000256" key="6">
    <source>
        <dbReference type="PROSITE-ProRule" id="PRU00094"/>
    </source>
</evidence>
<dbReference type="Proteomes" id="UP000193498">
    <property type="component" value="Unassembled WGS sequence"/>
</dbReference>
<feature type="compositionally biased region" description="Polar residues" evidence="7">
    <location>
        <begin position="421"/>
        <end position="440"/>
    </location>
</feature>
<evidence type="ECO:0000313" key="10">
    <source>
        <dbReference type="Proteomes" id="UP000193498"/>
    </source>
</evidence>
<dbReference type="InterPro" id="IPR000679">
    <property type="entry name" value="Znf_GATA"/>
</dbReference>
<sequence length="720" mass="78662">MVITKATNTQHDEEAHNTKEGSNPPFSERSTSPSKTTKTKKPVESVGVSATVCANCGTTTTPLWRRAPNGDTICNACGLYMKARNAVRPHWLKRNTPKKASCSSDSPGTCPGDGHCNGTGGSKSCSGCPAFNQHQINRQSLVCANCSTTTTPLWRRDESGATICNACGLYYKLHGRHRPVSMKRSVIKRRKRMANGSNNPDDKENTDGEDSDDDKSASERSHHSEPPGSPPGSPKKKGPKKDKDAASKHASSSHKDHHDHDPNSCNHDLCRQNVMKAGHVPALEDYGKPVSKQSEQKRVSNKISGRESEHKPKRKYRRTSDHQNGENKQTADESSNGHSAQWTSIEAQASSGTELEASSSNSNSNINAQAHFPTNPQEQASPITPENGVQSLQKSSLGQNEVSTLPSNSPSLYPPMRDARSQSPHVRMTSSPHVSASSTPPQRPNRHGSHDFTLPPIYEQRPHLPPISMSSMPTSVSNPMSYHTQGYAHPTVQAPAVQPTQQPIRYSPNPQPASAEYYSTGPSSTPIRQPTSIDQAQAQGASGSNITKEDLEAHRMELQREVSHLSLLLSRTTAILAGLDQAVTSKEPSRHDIPPNAPSHPEVSTTGPPYWDGGARGYQVGQPPYPGYQNQYYPSGVPVYQNNDEFSKLRYSQTLMQPVPQPPYYQASQPPQQPPYDQRPQPPNLYGNPQLPPLYPTHSHPHPHPPPSSSTDQPSQTIRY</sequence>
<feature type="region of interest" description="Disordered" evidence="7">
    <location>
        <begin position="657"/>
        <end position="720"/>
    </location>
</feature>